<feature type="binding site" evidence="6">
    <location>
        <position position="50"/>
    </location>
    <ligand>
        <name>Fe cation</name>
        <dbReference type="ChEBI" id="CHEBI:24875"/>
        <label>1</label>
    </ligand>
</feature>
<dbReference type="InterPro" id="IPR001519">
    <property type="entry name" value="Ferritin"/>
</dbReference>
<dbReference type="AlphaFoldDB" id="A0A7V3E725"/>
<dbReference type="GO" id="GO:0042802">
    <property type="term" value="F:identical protein binding"/>
    <property type="evidence" value="ECO:0007669"/>
    <property type="project" value="UniProtKB-ARBA"/>
</dbReference>
<dbReference type="GO" id="GO:0006879">
    <property type="term" value="P:intracellular iron ion homeostasis"/>
    <property type="evidence" value="ECO:0007669"/>
    <property type="project" value="UniProtKB-KW"/>
</dbReference>
<keyword evidence="4" id="KW-0560">Oxidoreductase</keyword>
<comment type="similarity">
    <text evidence="1 7">Belongs to the ferritin family. Prokaryotic subfamily.</text>
</comment>
<comment type="caution">
    <text evidence="9">The sequence shown here is derived from an EMBL/GenBank/DDBJ whole genome shotgun (WGS) entry which is preliminary data.</text>
</comment>
<dbReference type="GO" id="GO:0004322">
    <property type="term" value="F:ferroxidase activity"/>
    <property type="evidence" value="ECO:0007669"/>
    <property type="project" value="TreeGrafter"/>
</dbReference>
<dbReference type="FunFam" id="1.20.1260.10:FF:000001">
    <property type="entry name" value="Non-heme ferritin"/>
    <property type="match status" value="1"/>
</dbReference>
<protein>
    <recommendedName>
        <fullName evidence="7">Ferritin</fullName>
        <ecNumber evidence="7">1.16.3.2</ecNumber>
    </recommendedName>
</protein>
<dbReference type="GO" id="GO:0008198">
    <property type="term" value="F:ferrous iron binding"/>
    <property type="evidence" value="ECO:0007669"/>
    <property type="project" value="TreeGrafter"/>
</dbReference>
<dbReference type="InterPro" id="IPR009040">
    <property type="entry name" value="Ferritin-like_diiron"/>
</dbReference>
<sequence>MLSDKMLKALNKHLNEELFSSYLYLSMAAYFEEKNLKGFAGWMKVQSQEEYMHAMKFFSFINSVNGKVILTQIDAPKTNWKSIMEVWKDTLEHEKKITSLIHKLVEQAMQEKDYATNNFLQWFVTEQVEEVTTVEDIIAKLELIGDNKSGLYMLDRELGARAAAGN</sequence>
<feature type="binding site" evidence="6">
    <location>
        <position position="127"/>
    </location>
    <ligand>
        <name>Fe cation</name>
        <dbReference type="ChEBI" id="CHEBI:24875"/>
        <label>1</label>
    </ligand>
</feature>
<gene>
    <name evidence="9" type="ORF">ENS31_08810</name>
</gene>
<organism evidence="9">
    <name type="scientific">Ignavibacterium album</name>
    <dbReference type="NCBI Taxonomy" id="591197"/>
    <lineage>
        <taxon>Bacteria</taxon>
        <taxon>Pseudomonadati</taxon>
        <taxon>Ignavibacteriota</taxon>
        <taxon>Ignavibacteria</taxon>
        <taxon>Ignavibacteriales</taxon>
        <taxon>Ignavibacteriaceae</taxon>
        <taxon>Ignavibacterium</taxon>
    </lineage>
</organism>
<dbReference type="Gene3D" id="1.20.1260.10">
    <property type="match status" value="1"/>
</dbReference>
<feature type="binding site" evidence="6">
    <location>
        <position position="94"/>
    </location>
    <ligand>
        <name>Fe cation</name>
        <dbReference type="ChEBI" id="CHEBI:24875"/>
        <label>1</label>
    </ligand>
</feature>
<dbReference type="GO" id="GO:0005829">
    <property type="term" value="C:cytosol"/>
    <property type="evidence" value="ECO:0007669"/>
    <property type="project" value="TreeGrafter"/>
</dbReference>
<comment type="catalytic activity">
    <reaction evidence="7">
        <text>4 Fe(2+) + O2 + 6 H2O = 4 iron(III) oxide-hydroxide + 12 H(+)</text>
        <dbReference type="Rhea" id="RHEA:11972"/>
        <dbReference type="ChEBI" id="CHEBI:15377"/>
        <dbReference type="ChEBI" id="CHEBI:15378"/>
        <dbReference type="ChEBI" id="CHEBI:15379"/>
        <dbReference type="ChEBI" id="CHEBI:29033"/>
        <dbReference type="ChEBI" id="CHEBI:78619"/>
        <dbReference type="EC" id="1.16.3.2"/>
    </reaction>
</comment>
<proteinExistence type="inferred from homology"/>
<keyword evidence="2 7" id="KW-0409">Iron storage</keyword>
<feature type="domain" description="Ferritin-like diiron" evidence="8">
    <location>
        <begin position="1"/>
        <end position="145"/>
    </location>
</feature>
<dbReference type="Pfam" id="PF00210">
    <property type="entry name" value="Ferritin"/>
    <property type="match status" value="1"/>
</dbReference>
<evidence type="ECO:0000256" key="4">
    <source>
        <dbReference type="ARBA" id="ARBA00023002"/>
    </source>
</evidence>
<dbReference type="PANTHER" id="PTHR11431:SF127">
    <property type="entry name" value="BACTERIAL NON-HEME FERRITIN"/>
    <property type="match status" value="1"/>
</dbReference>
<feature type="binding site" evidence="6">
    <location>
        <position position="53"/>
    </location>
    <ligand>
        <name>Fe cation</name>
        <dbReference type="ChEBI" id="CHEBI:24875"/>
        <label>1</label>
    </ligand>
</feature>
<dbReference type="GO" id="GO:0006826">
    <property type="term" value="P:iron ion transport"/>
    <property type="evidence" value="ECO:0007669"/>
    <property type="project" value="InterPro"/>
</dbReference>
<dbReference type="InterPro" id="IPR008331">
    <property type="entry name" value="Ferritin_DPS_dom"/>
</dbReference>
<keyword evidence="7" id="KW-0963">Cytoplasm</keyword>
<evidence type="ECO:0000256" key="6">
    <source>
        <dbReference type="PIRSR" id="PIRSR601519-1"/>
    </source>
</evidence>
<evidence type="ECO:0000256" key="3">
    <source>
        <dbReference type="ARBA" id="ARBA00022723"/>
    </source>
</evidence>
<dbReference type="InterPro" id="IPR012347">
    <property type="entry name" value="Ferritin-like"/>
</dbReference>
<evidence type="ECO:0000259" key="8">
    <source>
        <dbReference type="PROSITE" id="PS50905"/>
    </source>
</evidence>
<dbReference type="SUPFAM" id="SSF47240">
    <property type="entry name" value="Ferritin-like"/>
    <property type="match status" value="1"/>
</dbReference>
<evidence type="ECO:0000256" key="7">
    <source>
        <dbReference type="RuleBase" id="RU361145"/>
    </source>
</evidence>
<evidence type="ECO:0000256" key="1">
    <source>
        <dbReference type="ARBA" id="ARBA00006950"/>
    </source>
</evidence>
<evidence type="ECO:0000313" key="9">
    <source>
        <dbReference type="EMBL" id="HFI91610.1"/>
    </source>
</evidence>
<evidence type="ECO:0000256" key="5">
    <source>
        <dbReference type="ARBA" id="ARBA00023004"/>
    </source>
</evidence>
<comment type="subcellular location">
    <subcellularLocation>
        <location evidence="7">Cytoplasm</location>
    </subcellularLocation>
</comment>
<dbReference type="GO" id="GO:0008199">
    <property type="term" value="F:ferric iron binding"/>
    <property type="evidence" value="ECO:0007669"/>
    <property type="project" value="InterPro"/>
</dbReference>
<dbReference type="PROSITE" id="PS50905">
    <property type="entry name" value="FERRITIN_LIKE"/>
    <property type="match status" value="1"/>
</dbReference>
<comment type="function">
    <text evidence="7">Iron-storage protein.</text>
</comment>
<accession>A0A7V3E725</accession>
<dbReference type="InterPro" id="IPR009078">
    <property type="entry name" value="Ferritin-like_SF"/>
</dbReference>
<keyword evidence="5 6" id="KW-0408">Iron</keyword>
<keyword evidence="3 6" id="KW-0479">Metal-binding</keyword>
<dbReference type="EMBL" id="DSUJ01000008">
    <property type="protein sequence ID" value="HFI91610.1"/>
    <property type="molecule type" value="Genomic_DNA"/>
</dbReference>
<dbReference type="EC" id="1.16.3.2" evidence="7"/>
<evidence type="ECO:0000256" key="2">
    <source>
        <dbReference type="ARBA" id="ARBA00022434"/>
    </source>
</evidence>
<reference evidence="9" key="1">
    <citation type="journal article" date="2020" name="mSystems">
        <title>Genome- and Community-Level Interaction Insights into Carbon Utilization and Element Cycling Functions of Hydrothermarchaeota in Hydrothermal Sediment.</title>
        <authorList>
            <person name="Zhou Z."/>
            <person name="Liu Y."/>
            <person name="Xu W."/>
            <person name="Pan J."/>
            <person name="Luo Z.H."/>
            <person name="Li M."/>
        </authorList>
    </citation>
    <scope>NUCLEOTIDE SEQUENCE [LARGE SCALE GENOMIC DNA]</scope>
    <source>
        <strain evidence="9">SpSt-479</strain>
    </source>
</reference>
<dbReference type="InterPro" id="IPR041719">
    <property type="entry name" value="Ferritin_prok"/>
</dbReference>
<dbReference type="CDD" id="cd01055">
    <property type="entry name" value="Nonheme_Ferritin"/>
    <property type="match status" value="1"/>
</dbReference>
<feature type="binding site" evidence="6">
    <location>
        <position position="17"/>
    </location>
    <ligand>
        <name>Fe cation</name>
        <dbReference type="ChEBI" id="CHEBI:24875"/>
        <label>1</label>
    </ligand>
</feature>
<dbReference type="PANTHER" id="PTHR11431">
    <property type="entry name" value="FERRITIN"/>
    <property type="match status" value="1"/>
</dbReference>
<name>A0A7V3E725_9BACT</name>